<dbReference type="Pfam" id="PF01627">
    <property type="entry name" value="Hpt"/>
    <property type="match status" value="1"/>
</dbReference>
<dbReference type="InterPro" id="IPR013656">
    <property type="entry name" value="PAS_4"/>
</dbReference>
<keyword evidence="27" id="KW-1185">Reference proteome</keyword>
<evidence type="ECO:0000256" key="6">
    <source>
        <dbReference type="ARBA" id="ARBA00022553"/>
    </source>
</evidence>
<reference evidence="26 27" key="1">
    <citation type="submission" date="2019-03" db="EMBL/GenBank/DDBJ databases">
        <title>Three New Species of Nocardioides, Nocardioides euryhalodurans sp. nov., Nocardioides seonyuensis sp. nov. and Nocardioides eburneoflavus sp. nov., Iolated from Soil.</title>
        <authorList>
            <person name="Roh S.G."/>
            <person name="Lee C."/>
            <person name="Kim M.-K."/>
            <person name="Kim S.B."/>
        </authorList>
    </citation>
    <scope>NUCLEOTIDE SEQUENCE [LARGE SCALE GENOMIC DNA]</scope>
    <source>
        <strain evidence="26 27">MMS17-SY117</strain>
    </source>
</reference>
<dbReference type="FunFam" id="3.30.565.10:FF:000010">
    <property type="entry name" value="Sensor histidine kinase RcsC"/>
    <property type="match status" value="1"/>
</dbReference>
<dbReference type="SUPFAM" id="SSF55785">
    <property type="entry name" value="PYP-like sensor domain (PAS domain)"/>
    <property type="match status" value="2"/>
</dbReference>
<evidence type="ECO:0000256" key="17">
    <source>
        <dbReference type="ARBA" id="ARBA00074306"/>
    </source>
</evidence>
<comment type="subcellular location">
    <subcellularLocation>
        <location evidence="2">Cell membrane</location>
        <topology evidence="2">Multi-pass membrane protein</topology>
    </subcellularLocation>
</comment>
<dbReference type="SMART" id="SM00091">
    <property type="entry name" value="PAS"/>
    <property type="match status" value="2"/>
</dbReference>
<feature type="domain" description="PAS" evidence="23">
    <location>
        <begin position="135"/>
        <end position="207"/>
    </location>
</feature>
<dbReference type="Gene3D" id="1.10.287.130">
    <property type="match status" value="1"/>
</dbReference>
<evidence type="ECO:0000256" key="4">
    <source>
        <dbReference type="ARBA" id="ARBA00012438"/>
    </source>
</evidence>
<evidence type="ECO:0000256" key="2">
    <source>
        <dbReference type="ARBA" id="ARBA00004651"/>
    </source>
</evidence>
<dbReference type="InterPro" id="IPR003661">
    <property type="entry name" value="HisK_dim/P_dom"/>
</dbReference>
<feature type="modified residue" description="Phosphohistidine" evidence="18">
    <location>
        <position position="878"/>
    </location>
</feature>
<keyword evidence="9" id="KW-0547">Nucleotide-binding</keyword>
<feature type="domain" description="HPt" evidence="25">
    <location>
        <begin position="839"/>
        <end position="936"/>
    </location>
</feature>
<evidence type="ECO:0000256" key="8">
    <source>
        <dbReference type="ARBA" id="ARBA00022692"/>
    </source>
</evidence>
<dbReference type="Pfam" id="PF08448">
    <property type="entry name" value="PAS_4"/>
    <property type="match status" value="1"/>
</dbReference>
<feature type="domain" description="Response regulatory" evidence="22">
    <location>
        <begin position="676"/>
        <end position="794"/>
    </location>
</feature>
<organism evidence="26 27">
    <name type="scientific">Nocardioides euryhalodurans</name>
    <dbReference type="NCBI Taxonomy" id="2518370"/>
    <lineage>
        <taxon>Bacteria</taxon>
        <taxon>Bacillati</taxon>
        <taxon>Actinomycetota</taxon>
        <taxon>Actinomycetes</taxon>
        <taxon>Propionibacteriales</taxon>
        <taxon>Nocardioidaceae</taxon>
        <taxon>Nocardioides</taxon>
    </lineage>
</organism>
<feature type="region of interest" description="Disordered" evidence="20">
    <location>
        <begin position="653"/>
        <end position="672"/>
    </location>
</feature>
<keyword evidence="8" id="KW-0812">Transmembrane</keyword>
<dbReference type="OrthoDB" id="9810730at2"/>
<keyword evidence="14" id="KW-0472">Membrane</keyword>
<keyword evidence="12" id="KW-1133">Transmembrane helix</keyword>
<feature type="domain" description="PAS" evidence="23">
    <location>
        <begin position="8"/>
        <end position="50"/>
    </location>
</feature>
<keyword evidence="6 19" id="KW-0597">Phosphoprotein</keyword>
<evidence type="ECO:0000256" key="15">
    <source>
        <dbReference type="ARBA" id="ARBA00064003"/>
    </source>
</evidence>
<evidence type="ECO:0000256" key="16">
    <source>
        <dbReference type="ARBA" id="ARBA00068150"/>
    </source>
</evidence>
<evidence type="ECO:0000259" key="22">
    <source>
        <dbReference type="PROSITE" id="PS50110"/>
    </source>
</evidence>
<dbReference type="EC" id="2.7.13.3" evidence="4"/>
<keyword evidence="7" id="KW-0808">Transferase</keyword>
<dbReference type="Gene3D" id="3.30.450.20">
    <property type="entry name" value="PAS domain"/>
    <property type="match status" value="2"/>
</dbReference>
<dbReference type="SUPFAM" id="SSF47384">
    <property type="entry name" value="Homodimeric domain of signal transducing histidine kinase"/>
    <property type="match status" value="1"/>
</dbReference>
<keyword evidence="5" id="KW-1003">Cell membrane</keyword>
<evidence type="ECO:0000256" key="3">
    <source>
        <dbReference type="ARBA" id="ARBA00006402"/>
    </source>
</evidence>
<evidence type="ECO:0000256" key="11">
    <source>
        <dbReference type="ARBA" id="ARBA00022840"/>
    </source>
</evidence>
<proteinExistence type="inferred from homology"/>
<dbReference type="PROSITE" id="PS50110">
    <property type="entry name" value="RESPONSE_REGULATORY"/>
    <property type="match status" value="1"/>
</dbReference>
<evidence type="ECO:0000256" key="7">
    <source>
        <dbReference type="ARBA" id="ARBA00022679"/>
    </source>
</evidence>
<sequence length="937" mass="102125">MMEPMISDPKLFRYLVEASTDGIWLLDGEGRTLWSNTCMADLLGRTPEEMATLTAYDVHDEVGKVQFAEHMARARAGDPGHDDMETMYLRPDGEPIWLLASWRPVHDDAGDLVGYLHRYTDFTERRELIDALRDREKRLAEAQAIAQIGSWEWDVVTDTVTWSDELYRIYRLTPEQFASTYEGFLDYIHPEDRHAVQTAVDSIFDGADEFEWHARIVRTDGAVRWLRGLGRAERDASGKAVRMAGTDQDITEKVVADHELAEATRRTALLRQVAVVANQSMSLVETLLRTAEAVSSTPGWDALVAYLPEHDDSALVPLVLVPGEPPLGIEPDPGLAAVCYRRGEITVRQVRGHEDTHSLVAIPVRHAEGVACVVEVLADEAPPDMHSQDLLDQISTMLGRVAERERAAAELAEARDQAMEASRMKSRFLATMSHEIRTPMNGVIGLTDLLLRTDLDEDQRSLTDALHGAGLTLRAIINDILDLSKIEAGKLELEHVDFSVRATLDQTVRLLAGPAADKGLALVVEVAPEVPDYLRGDSTRLGQVIANLGSNAVKFTDSGEVRIEVGLASHHADAIELEVAVSDTGPGIAPDAQQRLFDAFTQADPSTTRRHGGTGLGLTIARQLVGALGGRLTLESQLGRGSTFRFTADLDPAIGTVHDPQRPTEGRRPADAPRARVLVVEDNQVNQMVAVGMLENGGFDAAVAGDGVEAVAALAGDHGFAAVLMDCRMPRMDGFAATRAIRTQERPGHRIPIIAMTASALEGERERCLDAGMDDFLTKPVDLARLERVLHQWISGHGESPATDVRREGTGVDEGPELAGPDVVDVERIEMLHEMVKDGESLFQRSSGNFIAHARDHLGAIRAAVHERDAEALLASAHKLKGSALNLGLPRVGAAAYDLEERGRLDKLEGSDAAYATLVQEMEIALMALADARAARA</sequence>
<protein>
    <recommendedName>
        <fullName evidence="17">Circadian input-output histidine kinase CikA</fullName>
        <ecNumber evidence="4">2.7.13.3</ecNumber>
    </recommendedName>
    <alternativeName>
        <fullName evidence="16">Sensory/regulatory protein RpfC</fullName>
    </alternativeName>
</protein>
<evidence type="ECO:0000259" key="25">
    <source>
        <dbReference type="PROSITE" id="PS50894"/>
    </source>
</evidence>
<dbReference type="SMART" id="SM00387">
    <property type="entry name" value="HATPase_c"/>
    <property type="match status" value="1"/>
</dbReference>
<dbReference type="InterPro" id="IPR036890">
    <property type="entry name" value="HATPase_C_sf"/>
</dbReference>
<dbReference type="InterPro" id="IPR013655">
    <property type="entry name" value="PAS_fold_3"/>
</dbReference>
<evidence type="ECO:0000256" key="12">
    <source>
        <dbReference type="ARBA" id="ARBA00022989"/>
    </source>
</evidence>
<dbReference type="PANTHER" id="PTHR45339:SF1">
    <property type="entry name" value="HYBRID SIGNAL TRANSDUCTION HISTIDINE KINASE J"/>
    <property type="match status" value="1"/>
</dbReference>
<comment type="catalytic activity">
    <reaction evidence="1">
        <text>ATP + protein L-histidine = ADP + protein N-phospho-L-histidine.</text>
        <dbReference type="EC" id="2.7.13.3"/>
    </reaction>
</comment>
<dbReference type="InterPro" id="IPR036097">
    <property type="entry name" value="HisK_dim/P_sf"/>
</dbReference>
<feature type="modified residue" description="4-aspartylphosphate" evidence="19">
    <location>
        <position position="726"/>
    </location>
</feature>
<evidence type="ECO:0000256" key="18">
    <source>
        <dbReference type="PROSITE-ProRule" id="PRU00110"/>
    </source>
</evidence>
<dbReference type="Gene3D" id="3.30.565.10">
    <property type="entry name" value="Histidine kinase-like ATPase, C-terminal domain"/>
    <property type="match status" value="1"/>
</dbReference>
<dbReference type="CDD" id="cd17546">
    <property type="entry name" value="REC_hyHK_CKI1_RcsC-like"/>
    <property type="match status" value="1"/>
</dbReference>
<dbReference type="Proteomes" id="UP000294894">
    <property type="component" value="Chromosome"/>
</dbReference>
<feature type="region of interest" description="Disordered" evidence="20">
    <location>
        <begin position="800"/>
        <end position="819"/>
    </location>
</feature>
<feature type="domain" description="PAC" evidence="24">
    <location>
        <begin position="210"/>
        <end position="262"/>
    </location>
</feature>
<dbReference type="Pfam" id="PF08447">
    <property type="entry name" value="PAS_3"/>
    <property type="match status" value="1"/>
</dbReference>
<dbReference type="SUPFAM" id="SSF47226">
    <property type="entry name" value="Histidine-containing phosphotransfer domain, HPT domain"/>
    <property type="match status" value="1"/>
</dbReference>
<dbReference type="CDD" id="cd16922">
    <property type="entry name" value="HATPase_EvgS-ArcB-TorS-like"/>
    <property type="match status" value="1"/>
</dbReference>
<dbReference type="SMART" id="SM00086">
    <property type="entry name" value="PAC"/>
    <property type="match status" value="2"/>
</dbReference>
<evidence type="ECO:0000259" key="21">
    <source>
        <dbReference type="PROSITE" id="PS50109"/>
    </source>
</evidence>
<keyword evidence="13" id="KW-0902">Two-component regulatory system</keyword>
<accession>A0A4P7GN94</accession>
<dbReference type="GO" id="GO:0000155">
    <property type="term" value="F:phosphorelay sensor kinase activity"/>
    <property type="evidence" value="ECO:0007669"/>
    <property type="project" value="InterPro"/>
</dbReference>
<dbReference type="InterPro" id="IPR035965">
    <property type="entry name" value="PAS-like_dom_sf"/>
</dbReference>
<name>A0A4P7GN94_9ACTN</name>
<dbReference type="SUPFAM" id="SSF55874">
    <property type="entry name" value="ATPase domain of HSP90 chaperone/DNA topoisomerase II/histidine kinase"/>
    <property type="match status" value="1"/>
</dbReference>
<dbReference type="InterPro" id="IPR036641">
    <property type="entry name" value="HPT_dom_sf"/>
</dbReference>
<dbReference type="InterPro" id="IPR029016">
    <property type="entry name" value="GAF-like_dom_sf"/>
</dbReference>
<dbReference type="PANTHER" id="PTHR45339">
    <property type="entry name" value="HYBRID SIGNAL TRANSDUCTION HISTIDINE KINASE J"/>
    <property type="match status" value="1"/>
</dbReference>
<evidence type="ECO:0000313" key="27">
    <source>
        <dbReference type="Proteomes" id="UP000294894"/>
    </source>
</evidence>
<gene>
    <name evidence="26" type="ORF">EXE57_14090</name>
</gene>
<dbReference type="NCBIfam" id="TIGR00229">
    <property type="entry name" value="sensory_box"/>
    <property type="match status" value="2"/>
</dbReference>
<dbReference type="InterPro" id="IPR008207">
    <property type="entry name" value="Sig_transdc_His_kin_Hpt_dom"/>
</dbReference>
<dbReference type="PRINTS" id="PR00344">
    <property type="entry name" value="BCTRLSENSOR"/>
</dbReference>
<evidence type="ECO:0000256" key="20">
    <source>
        <dbReference type="SAM" id="MobiDB-lite"/>
    </source>
</evidence>
<dbReference type="Gene3D" id="2.10.70.100">
    <property type="match status" value="1"/>
</dbReference>
<feature type="domain" description="Histidine kinase" evidence="21">
    <location>
        <begin position="431"/>
        <end position="652"/>
    </location>
</feature>
<dbReference type="SMART" id="SM00448">
    <property type="entry name" value="REC"/>
    <property type="match status" value="1"/>
</dbReference>
<keyword evidence="10" id="KW-0418">Kinase</keyword>
<dbReference type="SUPFAM" id="SSF55781">
    <property type="entry name" value="GAF domain-like"/>
    <property type="match status" value="1"/>
</dbReference>
<evidence type="ECO:0000256" key="5">
    <source>
        <dbReference type="ARBA" id="ARBA00022475"/>
    </source>
</evidence>
<dbReference type="InterPro" id="IPR003594">
    <property type="entry name" value="HATPase_dom"/>
</dbReference>
<comment type="subunit">
    <text evidence="15">At low DSF concentrations, interacts with RpfF.</text>
</comment>
<dbReference type="KEGG" id="noy:EXE57_14090"/>
<dbReference type="AlphaFoldDB" id="A0A4P7GN94"/>
<evidence type="ECO:0000256" key="13">
    <source>
        <dbReference type="ARBA" id="ARBA00023012"/>
    </source>
</evidence>
<dbReference type="Pfam" id="PF00512">
    <property type="entry name" value="HisKA"/>
    <property type="match status" value="1"/>
</dbReference>
<dbReference type="PROSITE" id="PS50894">
    <property type="entry name" value="HPT"/>
    <property type="match status" value="1"/>
</dbReference>
<dbReference type="InterPro" id="IPR011006">
    <property type="entry name" value="CheY-like_superfamily"/>
</dbReference>
<dbReference type="Gene3D" id="3.30.450.40">
    <property type="match status" value="1"/>
</dbReference>
<dbReference type="GO" id="GO:0005524">
    <property type="term" value="F:ATP binding"/>
    <property type="evidence" value="ECO:0007669"/>
    <property type="project" value="UniProtKB-KW"/>
</dbReference>
<feature type="compositionally biased region" description="Basic and acidic residues" evidence="20">
    <location>
        <begin position="659"/>
        <end position="672"/>
    </location>
</feature>
<dbReference type="PROSITE" id="PS50109">
    <property type="entry name" value="HIS_KIN"/>
    <property type="match status" value="1"/>
</dbReference>
<dbReference type="PROSITE" id="PS50113">
    <property type="entry name" value="PAC"/>
    <property type="match status" value="2"/>
</dbReference>
<dbReference type="InterPro" id="IPR001610">
    <property type="entry name" value="PAC"/>
</dbReference>
<evidence type="ECO:0000313" key="26">
    <source>
        <dbReference type="EMBL" id="QBR93267.1"/>
    </source>
</evidence>
<dbReference type="GO" id="GO:0005886">
    <property type="term" value="C:plasma membrane"/>
    <property type="evidence" value="ECO:0007669"/>
    <property type="project" value="UniProtKB-SubCell"/>
</dbReference>
<evidence type="ECO:0000259" key="24">
    <source>
        <dbReference type="PROSITE" id="PS50113"/>
    </source>
</evidence>
<dbReference type="FunFam" id="3.30.450.20:FF:000088">
    <property type="entry name" value="Sensory transduction histidine kinase"/>
    <property type="match status" value="1"/>
</dbReference>
<evidence type="ECO:0000256" key="19">
    <source>
        <dbReference type="PROSITE-ProRule" id="PRU00169"/>
    </source>
</evidence>
<evidence type="ECO:0000256" key="1">
    <source>
        <dbReference type="ARBA" id="ARBA00000085"/>
    </source>
</evidence>
<dbReference type="CDD" id="cd00082">
    <property type="entry name" value="HisKA"/>
    <property type="match status" value="1"/>
</dbReference>
<evidence type="ECO:0000259" key="23">
    <source>
        <dbReference type="PROSITE" id="PS50112"/>
    </source>
</evidence>
<comment type="similarity">
    <text evidence="3">In the N-terminal section; belongs to the phytochrome family.</text>
</comment>
<dbReference type="InterPro" id="IPR001789">
    <property type="entry name" value="Sig_transdc_resp-reg_receiver"/>
</dbReference>
<dbReference type="InterPro" id="IPR000700">
    <property type="entry name" value="PAS-assoc_C"/>
</dbReference>
<feature type="domain" description="PAC" evidence="24">
    <location>
        <begin position="82"/>
        <end position="134"/>
    </location>
</feature>
<dbReference type="InterPro" id="IPR005467">
    <property type="entry name" value="His_kinase_dom"/>
</dbReference>
<dbReference type="Gene3D" id="3.40.50.2300">
    <property type="match status" value="1"/>
</dbReference>
<dbReference type="Pfam" id="PF02518">
    <property type="entry name" value="HATPase_c"/>
    <property type="match status" value="1"/>
</dbReference>
<dbReference type="Gene3D" id="1.20.120.160">
    <property type="entry name" value="HPT domain"/>
    <property type="match status" value="1"/>
</dbReference>
<dbReference type="EMBL" id="CP038267">
    <property type="protein sequence ID" value="QBR93267.1"/>
    <property type="molecule type" value="Genomic_DNA"/>
</dbReference>
<dbReference type="SUPFAM" id="SSF52172">
    <property type="entry name" value="CheY-like"/>
    <property type="match status" value="1"/>
</dbReference>
<dbReference type="InterPro" id="IPR004358">
    <property type="entry name" value="Sig_transdc_His_kin-like_C"/>
</dbReference>
<dbReference type="SMART" id="SM00388">
    <property type="entry name" value="HisKA"/>
    <property type="match status" value="1"/>
</dbReference>
<dbReference type="CDD" id="cd00130">
    <property type="entry name" value="PAS"/>
    <property type="match status" value="2"/>
</dbReference>
<evidence type="ECO:0000256" key="14">
    <source>
        <dbReference type="ARBA" id="ARBA00023136"/>
    </source>
</evidence>
<keyword evidence="11" id="KW-0067">ATP-binding</keyword>
<dbReference type="InterPro" id="IPR000014">
    <property type="entry name" value="PAS"/>
</dbReference>
<evidence type="ECO:0000256" key="10">
    <source>
        <dbReference type="ARBA" id="ARBA00022777"/>
    </source>
</evidence>
<dbReference type="PROSITE" id="PS50112">
    <property type="entry name" value="PAS"/>
    <property type="match status" value="2"/>
</dbReference>
<evidence type="ECO:0000256" key="9">
    <source>
        <dbReference type="ARBA" id="ARBA00022741"/>
    </source>
</evidence>
<dbReference type="FunFam" id="1.10.287.130:FF:000002">
    <property type="entry name" value="Two-component osmosensing histidine kinase"/>
    <property type="match status" value="1"/>
</dbReference>
<dbReference type="Pfam" id="PF00072">
    <property type="entry name" value="Response_reg"/>
    <property type="match status" value="1"/>
</dbReference>